<evidence type="ECO:0000256" key="1">
    <source>
        <dbReference type="SAM" id="Phobius"/>
    </source>
</evidence>
<dbReference type="InterPro" id="IPR001173">
    <property type="entry name" value="Glyco_trans_2-like"/>
</dbReference>
<reference evidence="3 4" key="1">
    <citation type="journal article" date="2016" name="Nat. Commun.">
        <title>Thousands of microbial genomes shed light on interconnected biogeochemical processes in an aquifer system.</title>
        <authorList>
            <person name="Anantharaman K."/>
            <person name="Brown C.T."/>
            <person name="Hug L.A."/>
            <person name="Sharon I."/>
            <person name="Castelle C.J."/>
            <person name="Probst A.J."/>
            <person name="Thomas B.C."/>
            <person name="Singh A."/>
            <person name="Wilkins M.J."/>
            <person name="Karaoz U."/>
            <person name="Brodie E.L."/>
            <person name="Williams K.H."/>
            <person name="Hubbard S.S."/>
            <person name="Banfield J.F."/>
        </authorList>
    </citation>
    <scope>NUCLEOTIDE SEQUENCE [LARGE SCALE GENOMIC DNA]</scope>
</reference>
<dbReference type="Pfam" id="PF00535">
    <property type="entry name" value="Glycos_transf_2"/>
    <property type="match status" value="1"/>
</dbReference>
<evidence type="ECO:0000313" key="4">
    <source>
        <dbReference type="Proteomes" id="UP000177092"/>
    </source>
</evidence>
<evidence type="ECO:0000259" key="2">
    <source>
        <dbReference type="Pfam" id="PF00535"/>
    </source>
</evidence>
<protein>
    <recommendedName>
        <fullName evidence="2">Glycosyltransferase 2-like domain-containing protein</fullName>
    </recommendedName>
</protein>
<sequence>MTDNPSISVVIPAYNEEKYIGKCLASLQKQSFKDFEIIVVDNNCADKTAEIAKSFGARIIKEPIQGIIPARERGFKEAKAEIIARTDADTVVTLNWLESIYEAFQREPELVGISGTYITSNIIFRVWSFILVNILAKLVMGHILLIGPTTAIRKSSWKKIKVHYNDRLYLEDWDLTCHMYQVGKLKYIPQLTIPFADRRFRTISGLYDYFINYPRKYFKTIWTHHPFLRRH</sequence>
<name>A0A1F6ACI4_9BACT</name>
<keyword evidence="1" id="KW-0472">Membrane</keyword>
<dbReference type="SUPFAM" id="SSF53448">
    <property type="entry name" value="Nucleotide-diphospho-sugar transferases"/>
    <property type="match status" value="1"/>
</dbReference>
<dbReference type="EMBL" id="MFJN01000002">
    <property type="protein sequence ID" value="OGG22438.1"/>
    <property type="molecule type" value="Genomic_DNA"/>
</dbReference>
<accession>A0A1F6ACI4</accession>
<dbReference type="Gene3D" id="3.90.550.10">
    <property type="entry name" value="Spore Coat Polysaccharide Biosynthesis Protein SpsA, Chain A"/>
    <property type="match status" value="1"/>
</dbReference>
<dbReference type="PANTHER" id="PTHR43685:SF2">
    <property type="entry name" value="GLYCOSYLTRANSFERASE 2-LIKE DOMAIN-CONTAINING PROTEIN"/>
    <property type="match status" value="1"/>
</dbReference>
<dbReference type="Proteomes" id="UP000177092">
    <property type="component" value="Unassembled WGS sequence"/>
</dbReference>
<organism evidence="3 4">
    <name type="scientific">Candidatus Gottesmanbacteria bacterium RIFCSPHIGHO2_02_FULL_40_13</name>
    <dbReference type="NCBI Taxonomy" id="1798384"/>
    <lineage>
        <taxon>Bacteria</taxon>
        <taxon>Candidatus Gottesmaniibacteriota</taxon>
    </lineage>
</organism>
<feature type="domain" description="Glycosyltransferase 2-like" evidence="2">
    <location>
        <begin position="8"/>
        <end position="119"/>
    </location>
</feature>
<evidence type="ECO:0000313" key="3">
    <source>
        <dbReference type="EMBL" id="OGG22438.1"/>
    </source>
</evidence>
<dbReference type="InterPro" id="IPR050834">
    <property type="entry name" value="Glycosyltransf_2"/>
</dbReference>
<dbReference type="AlphaFoldDB" id="A0A1F6ACI4"/>
<proteinExistence type="predicted"/>
<comment type="caution">
    <text evidence="3">The sequence shown here is derived from an EMBL/GenBank/DDBJ whole genome shotgun (WGS) entry which is preliminary data.</text>
</comment>
<dbReference type="InterPro" id="IPR029044">
    <property type="entry name" value="Nucleotide-diphossugar_trans"/>
</dbReference>
<gene>
    <name evidence="3" type="ORF">A3D03_03795</name>
</gene>
<keyword evidence="1" id="KW-0812">Transmembrane</keyword>
<dbReference type="STRING" id="1798384.A3D03_03795"/>
<keyword evidence="1" id="KW-1133">Transmembrane helix</keyword>
<dbReference type="CDD" id="cd00761">
    <property type="entry name" value="Glyco_tranf_GTA_type"/>
    <property type="match status" value="1"/>
</dbReference>
<dbReference type="PANTHER" id="PTHR43685">
    <property type="entry name" value="GLYCOSYLTRANSFERASE"/>
    <property type="match status" value="1"/>
</dbReference>
<feature type="transmembrane region" description="Helical" evidence="1">
    <location>
        <begin position="126"/>
        <end position="151"/>
    </location>
</feature>